<name>A0A1G2PG76_9BACT</name>
<keyword evidence="1" id="KW-0812">Transmembrane</keyword>
<protein>
    <submittedName>
        <fullName evidence="2">Uncharacterized protein</fullName>
    </submittedName>
</protein>
<dbReference type="Proteomes" id="UP000178869">
    <property type="component" value="Unassembled WGS sequence"/>
</dbReference>
<evidence type="ECO:0000313" key="3">
    <source>
        <dbReference type="Proteomes" id="UP000178869"/>
    </source>
</evidence>
<feature type="transmembrane region" description="Helical" evidence="1">
    <location>
        <begin position="6"/>
        <end position="25"/>
    </location>
</feature>
<accession>A0A1G2PG76</accession>
<comment type="caution">
    <text evidence="2">The sequence shown here is derived from an EMBL/GenBank/DDBJ whole genome shotgun (WGS) entry which is preliminary data.</text>
</comment>
<dbReference type="EMBL" id="MHSR01000013">
    <property type="protein sequence ID" value="OHA46769.1"/>
    <property type="molecule type" value="Genomic_DNA"/>
</dbReference>
<dbReference type="AlphaFoldDB" id="A0A1G2PG76"/>
<sequence length="258" mass="29065">MPRKQFVLTIIVIAAVLVAIALLLVSLDLKKNPHPVETMKPLHGPCLEKDEYADYPFWPETHVPKETPVVVSVRSKTTNEARMNFSIPDVEPRIGEPPEIRPCAVYAMRFFNYDPKKIFQSDGYKVELWKYDYSVASASVLLMGEVRPNLDKAYYNYTFRVGPAEEYLAVIRGYLGSSDYALVLLSLKAGIDTTVSFSEIAGELTGSSGSLDLDAWTHDGHYFWGRIFDGADVLAFFRVNPILERANVSMFQKTLRVA</sequence>
<evidence type="ECO:0000313" key="2">
    <source>
        <dbReference type="EMBL" id="OHA46769.1"/>
    </source>
</evidence>
<organism evidence="2 3">
    <name type="scientific">Candidatus Terrybacteria bacterium RIFCSPHIGHO2_01_FULL_43_35</name>
    <dbReference type="NCBI Taxonomy" id="1802361"/>
    <lineage>
        <taxon>Bacteria</taxon>
        <taxon>Candidatus Terryibacteriota</taxon>
    </lineage>
</organism>
<evidence type="ECO:0000256" key="1">
    <source>
        <dbReference type="SAM" id="Phobius"/>
    </source>
</evidence>
<gene>
    <name evidence="2" type="ORF">A2828_02640</name>
</gene>
<proteinExistence type="predicted"/>
<keyword evidence="1" id="KW-1133">Transmembrane helix</keyword>
<keyword evidence="1" id="KW-0472">Membrane</keyword>
<reference evidence="2 3" key="1">
    <citation type="journal article" date="2016" name="Nat. Commun.">
        <title>Thousands of microbial genomes shed light on interconnected biogeochemical processes in an aquifer system.</title>
        <authorList>
            <person name="Anantharaman K."/>
            <person name="Brown C.T."/>
            <person name="Hug L.A."/>
            <person name="Sharon I."/>
            <person name="Castelle C.J."/>
            <person name="Probst A.J."/>
            <person name="Thomas B.C."/>
            <person name="Singh A."/>
            <person name="Wilkins M.J."/>
            <person name="Karaoz U."/>
            <person name="Brodie E.L."/>
            <person name="Williams K.H."/>
            <person name="Hubbard S.S."/>
            <person name="Banfield J.F."/>
        </authorList>
    </citation>
    <scope>NUCLEOTIDE SEQUENCE [LARGE SCALE GENOMIC DNA]</scope>
</reference>